<organism evidence="1 2">
    <name type="scientific">Brevibacterium gallinarum</name>
    <dbReference type="NCBI Taxonomy" id="2762220"/>
    <lineage>
        <taxon>Bacteria</taxon>
        <taxon>Bacillati</taxon>
        <taxon>Actinomycetota</taxon>
        <taxon>Actinomycetes</taxon>
        <taxon>Micrococcales</taxon>
        <taxon>Brevibacteriaceae</taxon>
        <taxon>Brevibacterium</taxon>
    </lineage>
</organism>
<protein>
    <submittedName>
        <fullName evidence="1">Uncharacterized protein</fullName>
    </submittedName>
</protein>
<evidence type="ECO:0000313" key="1">
    <source>
        <dbReference type="EMBL" id="MBD8019354.1"/>
    </source>
</evidence>
<comment type="caution">
    <text evidence="1">The sequence shown here is derived from an EMBL/GenBank/DDBJ whole genome shotgun (WGS) entry which is preliminary data.</text>
</comment>
<name>A0ABR8WQI8_9MICO</name>
<keyword evidence="2" id="KW-1185">Reference proteome</keyword>
<dbReference type="Proteomes" id="UP000651517">
    <property type="component" value="Unassembled WGS sequence"/>
</dbReference>
<dbReference type="EMBL" id="JACSPY010000001">
    <property type="protein sequence ID" value="MBD8019354.1"/>
    <property type="molecule type" value="Genomic_DNA"/>
</dbReference>
<proteinExistence type="predicted"/>
<dbReference type="RefSeq" id="WP_191724958.1">
    <property type="nucleotide sequence ID" value="NZ_JACSPY010000001.1"/>
</dbReference>
<reference evidence="1 2" key="1">
    <citation type="submission" date="2020-08" db="EMBL/GenBank/DDBJ databases">
        <title>A Genomic Blueprint of the Chicken Gut Microbiome.</title>
        <authorList>
            <person name="Gilroy R."/>
            <person name="Ravi A."/>
            <person name="Getino M."/>
            <person name="Pursley I."/>
            <person name="Horton D.L."/>
            <person name="Alikhan N.-F."/>
            <person name="Baker D."/>
            <person name="Gharbi K."/>
            <person name="Hall N."/>
            <person name="Watson M."/>
            <person name="Adriaenssens E.M."/>
            <person name="Foster-Nyarko E."/>
            <person name="Jarju S."/>
            <person name="Secka A."/>
            <person name="Antonio M."/>
            <person name="Oren A."/>
            <person name="Chaudhuri R."/>
            <person name="La Ragione R.M."/>
            <person name="Hildebrand F."/>
            <person name="Pallen M.J."/>
        </authorList>
    </citation>
    <scope>NUCLEOTIDE SEQUENCE [LARGE SCALE GENOMIC DNA]</scope>
    <source>
        <strain evidence="1 2">Re57</strain>
    </source>
</reference>
<sequence length="81" mass="8723">MTERAELMTRMEELLGPRRDEAQTAVAELLAGVEDGACVQNLHLQLTEALYRVSRLIEVRAARSALAASGEVPGDVAEVSS</sequence>
<accession>A0ABR8WQI8</accession>
<evidence type="ECO:0000313" key="2">
    <source>
        <dbReference type="Proteomes" id="UP000651517"/>
    </source>
</evidence>
<gene>
    <name evidence="1" type="ORF">H9634_00965</name>
</gene>